<name>A0A8J5H2I4_ZINOF</name>
<organism evidence="2 3">
    <name type="scientific">Zingiber officinale</name>
    <name type="common">Ginger</name>
    <name type="synonym">Amomum zingiber</name>
    <dbReference type="NCBI Taxonomy" id="94328"/>
    <lineage>
        <taxon>Eukaryota</taxon>
        <taxon>Viridiplantae</taxon>
        <taxon>Streptophyta</taxon>
        <taxon>Embryophyta</taxon>
        <taxon>Tracheophyta</taxon>
        <taxon>Spermatophyta</taxon>
        <taxon>Magnoliopsida</taxon>
        <taxon>Liliopsida</taxon>
        <taxon>Zingiberales</taxon>
        <taxon>Zingiberaceae</taxon>
        <taxon>Zingiber</taxon>
    </lineage>
</organism>
<dbReference type="InterPro" id="IPR036691">
    <property type="entry name" value="Endo/exonu/phosph_ase_sf"/>
</dbReference>
<dbReference type="InterPro" id="IPR012337">
    <property type="entry name" value="RNaseH-like_sf"/>
</dbReference>
<evidence type="ECO:0000313" key="2">
    <source>
        <dbReference type="EMBL" id="KAG6514184.1"/>
    </source>
</evidence>
<dbReference type="GO" id="GO:0004523">
    <property type="term" value="F:RNA-DNA hybrid ribonuclease activity"/>
    <property type="evidence" value="ECO:0007669"/>
    <property type="project" value="InterPro"/>
</dbReference>
<dbReference type="GO" id="GO:0003676">
    <property type="term" value="F:nucleic acid binding"/>
    <property type="evidence" value="ECO:0007669"/>
    <property type="project" value="InterPro"/>
</dbReference>
<evidence type="ECO:0000313" key="3">
    <source>
        <dbReference type="Proteomes" id="UP000734854"/>
    </source>
</evidence>
<dbReference type="InterPro" id="IPR053151">
    <property type="entry name" value="RNase_H-like"/>
</dbReference>
<dbReference type="SUPFAM" id="SSF53098">
    <property type="entry name" value="Ribonuclease H-like"/>
    <property type="match status" value="1"/>
</dbReference>
<comment type="caution">
    <text evidence="2">The sequence shown here is derived from an EMBL/GenBank/DDBJ whole genome shotgun (WGS) entry which is preliminary data.</text>
</comment>
<dbReference type="EMBL" id="JACMSC010000007">
    <property type="protein sequence ID" value="KAG6514184.1"/>
    <property type="molecule type" value="Genomic_DNA"/>
</dbReference>
<keyword evidence="3" id="KW-1185">Reference proteome</keyword>
<dbReference type="InterPro" id="IPR044730">
    <property type="entry name" value="RNase_H-like_dom_plant"/>
</dbReference>
<dbReference type="Gene3D" id="3.30.420.10">
    <property type="entry name" value="Ribonuclease H-like superfamily/Ribonuclease H"/>
    <property type="match status" value="1"/>
</dbReference>
<dbReference type="AlphaFoldDB" id="A0A8J5H2I4"/>
<dbReference type="InterPro" id="IPR002156">
    <property type="entry name" value="RNaseH_domain"/>
</dbReference>
<gene>
    <name evidence="2" type="ORF">ZIOFF_024527</name>
</gene>
<dbReference type="InterPro" id="IPR036397">
    <property type="entry name" value="RNaseH_sf"/>
</dbReference>
<dbReference type="CDD" id="cd06222">
    <property type="entry name" value="RNase_H_like"/>
    <property type="match status" value="1"/>
</dbReference>
<evidence type="ECO:0000259" key="1">
    <source>
        <dbReference type="Pfam" id="PF13456"/>
    </source>
</evidence>
<accession>A0A8J5H2I4</accession>
<dbReference type="Proteomes" id="UP000734854">
    <property type="component" value="Unassembled WGS sequence"/>
</dbReference>
<dbReference type="Pfam" id="PF13456">
    <property type="entry name" value="RVT_3"/>
    <property type="match status" value="1"/>
</dbReference>
<proteinExistence type="predicted"/>
<dbReference type="SUPFAM" id="SSF56219">
    <property type="entry name" value="DNase I-like"/>
    <property type="match status" value="1"/>
</dbReference>
<sequence>MENEASDLVQLHKSSSLNSLTSDPLSRLAAVNIPVVEQRMTRNKTQVLKASTSRASEQFNGVLSYLGASSELNNFLMLAGLLDAGFVGDIYTWTNKRIQKRLDRILTSSWNDKEFDVRLEHLNRATSDHCPLLISFPSFVKPIASFRKAFDASPMDVNRDQMAKCQALLFKSMHMEEIFWKQKATTRWIVLKKIWEMNEDGVAGPDWFSVAFYVACCNIIKVDVYHEVLEFFKGGSFPKVAMIKRKHRKGFGWVVGILGNLGLSSFGTIVRDIESNIVMAKHSVIGLGSNIRAKLVGILRGLELCIENNLSRMWLESDSFMALKIIKASYVGWGLRNLVLKIKRYIVKYQVFCSHVFREANDAVDHLANQVFGFHMDRVLAPQDVDKFLFGICKIDRLEWGRSTIVEEHGRRSIEFKDFMVFINMLKIEVFSAQAYELTGNCASFYDEDCLLRGQA</sequence>
<dbReference type="Gene3D" id="3.60.10.10">
    <property type="entry name" value="Endonuclease/exonuclease/phosphatase"/>
    <property type="match status" value="1"/>
</dbReference>
<dbReference type="PANTHER" id="PTHR47723">
    <property type="entry name" value="OS05G0353850 PROTEIN"/>
    <property type="match status" value="1"/>
</dbReference>
<reference evidence="2 3" key="1">
    <citation type="submission" date="2020-08" db="EMBL/GenBank/DDBJ databases">
        <title>Plant Genome Project.</title>
        <authorList>
            <person name="Zhang R.-G."/>
        </authorList>
    </citation>
    <scope>NUCLEOTIDE SEQUENCE [LARGE SCALE GENOMIC DNA]</scope>
    <source>
        <tissue evidence="2">Rhizome</tissue>
    </source>
</reference>
<protein>
    <recommendedName>
        <fullName evidence="1">RNase H type-1 domain-containing protein</fullName>
    </recommendedName>
</protein>
<feature type="domain" description="RNase H type-1" evidence="1">
    <location>
        <begin position="261"/>
        <end position="370"/>
    </location>
</feature>
<dbReference type="PANTHER" id="PTHR47723:SF19">
    <property type="entry name" value="POLYNUCLEOTIDYL TRANSFERASE, RIBONUCLEASE H-LIKE SUPERFAMILY PROTEIN"/>
    <property type="match status" value="1"/>
</dbReference>